<feature type="binding site" evidence="9">
    <location>
        <position position="113"/>
    </location>
    <ligand>
        <name>Zn(2+)</name>
        <dbReference type="ChEBI" id="CHEBI:29105"/>
        <note>catalytic</note>
    </ligand>
</feature>
<keyword evidence="8 10" id="KW-0961">Cell wall biogenesis/degradation</keyword>
<evidence type="ECO:0000256" key="2">
    <source>
        <dbReference type="ARBA" id="ARBA00022670"/>
    </source>
</evidence>
<evidence type="ECO:0000256" key="3">
    <source>
        <dbReference type="ARBA" id="ARBA00022723"/>
    </source>
</evidence>
<comment type="similarity">
    <text evidence="9 10">Belongs to the peptidase M15D family.</text>
</comment>
<dbReference type="InterPro" id="IPR009045">
    <property type="entry name" value="Zn_M74/Hedgehog-like"/>
</dbReference>
<dbReference type="GO" id="GO:0008270">
    <property type="term" value="F:zinc ion binding"/>
    <property type="evidence" value="ECO:0007669"/>
    <property type="project" value="UniProtKB-UniRule"/>
</dbReference>
<dbReference type="EMBL" id="DRQG01000034">
    <property type="protein sequence ID" value="HGY54861.1"/>
    <property type="molecule type" value="Genomic_DNA"/>
</dbReference>
<evidence type="ECO:0000256" key="8">
    <source>
        <dbReference type="ARBA" id="ARBA00023316"/>
    </source>
</evidence>
<dbReference type="PIRSF" id="PIRSF026671">
    <property type="entry name" value="AA_dipeptidase"/>
    <property type="match status" value="1"/>
</dbReference>
<dbReference type="Gene3D" id="3.30.1380.10">
    <property type="match status" value="1"/>
</dbReference>
<dbReference type="Proteomes" id="UP000885779">
    <property type="component" value="Unassembled WGS sequence"/>
</dbReference>
<comment type="caution">
    <text evidence="11">The sequence shown here is derived from an EMBL/GenBank/DDBJ whole genome shotgun (WGS) entry which is preliminary data.</text>
</comment>
<keyword evidence="4 9" id="KW-0378">Hydrolase</keyword>
<dbReference type="GO" id="GO:0006508">
    <property type="term" value="P:proteolysis"/>
    <property type="evidence" value="ECO:0007669"/>
    <property type="project" value="UniProtKB-KW"/>
</dbReference>
<dbReference type="Pfam" id="PF01427">
    <property type="entry name" value="Peptidase_M15"/>
    <property type="match status" value="1"/>
</dbReference>
<dbReference type="NCBIfam" id="NF007557">
    <property type="entry name" value="PRK10178.1"/>
    <property type="match status" value="1"/>
</dbReference>
<evidence type="ECO:0000256" key="4">
    <source>
        <dbReference type="ARBA" id="ARBA00022801"/>
    </source>
</evidence>
<name>A0A7V4TYQ1_CALAY</name>
<protein>
    <recommendedName>
        <fullName evidence="9 10">D-alanyl-D-alanine dipeptidase</fullName>
        <shortName evidence="9 10">D-Ala-D-Ala dipeptidase</shortName>
        <ecNumber evidence="9 10">3.4.13.22</ecNumber>
    </recommendedName>
</protein>
<dbReference type="PANTHER" id="PTHR43126">
    <property type="entry name" value="D-ALANYL-D-ALANINE DIPEPTIDASE"/>
    <property type="match status" value="1"/>
</dbReference>
<evidence type="ECO:0000256" key="5">
    <source>
        <dbReference type="ARBA" id="ARBA00022833"/>
    </source>
</evidence>
<evidence type="ECO:0000256" key="1">
    <source>
        <dbReference type="ARBA" id="ARBA00001362"/>
    </source>
</evidence>
<dbReference type="CDD" id="cd14840">
    <property type="entry name" value="D-Ala-D-Ala_dipeptidase_Aad"/>
    <property type="match status" value="1"/>
</dbReference>
<feature type="site" description="Transition state stabilizer" evidence="9">
    <location>
        <position position="86"/>
    </location>
</feature>
<dbReference type="PANTHER" id="PTHR43126:SF1">
    <property type="entry name" value="D-ALANYL-D-ALANINE DIPEPTIDASE"/>
    <property type="match status" value="1"/>
</dbReference>
<dbReference type="GO" id="GO:0008237">
    <property type="term" value="F:metallopeptidase activity"/>
    <property type="evidence" value="ECO:0007669"/>
    <property type="project" value="UniProtKB-KW"/>
</dbReference>
<dbReference type="InterPro" id="IPR000755">
    <property type="entry name" value="A_A_dipeptidase"/>
</dbReference>
<accession>A0A7V4TYQ1</accession>
<evidence type="ECO:0000256" key="9">
    <source>
        <dbReference type="HAMAP-Rule" id="MF_01924"/>
    </source>
</evidence>
<sequence length="209" mass="24386">MLRYVFILIFGVAAFGQQPGDFVDVAQFSPHIKLDICYATDNNFLHRAVYPQARCFLRYETALALNEVQKELESIGLGLKIFDGYRPLSVQKMMWKIMPDARYVANPAKGSRHNRGAAVDVTLVDSTGKELDMPTPFDDFTERAHHDYNKLPPKVRLNRWILKTVMEKHGFKPIRTEWWHYDLTGWKKFPVEDISFDELDQRLHKAEKK</sequence>
<feature type="binding site" evidence="9">
    <location>
        <position position="120"/>
    </location>
    <ligand>
        <name>Zn(2+)</name>
        <dbReference type="ChEBI" id="CHEBI:29105"/>
        <note>catalytic</note>
    </ligand>
</feature>
<feature type="binding site" evidence="9">
    <location>
        <position position="180"/>
    </location>
    <ligand>
        <name>Zn(2+)</name>
        <dbReference type="ChEBI" id="CHEBI:29105"/>
        <note>catalytic</note>
    </ligand>
</feature>
<keyword evidence="7 9" id="KW-0482">Metalloprotease</keyword>
<comment type="function">
    <text evidence="9 10">Catalyzes hydrolysis of the D-alanyl-D-alanine dipeptide.</text>
</comment>
<dbReference type="GO" id="GO:0071555">
    <property type="term" value="P:cell wall organization"/>
    <property type="evidence" value="ECO:0007669"/>
    <property type="project" value="UniProtKB-KW"/>
</dbReference>
<evidence type="ECO:0000256" key="6">
    <source>
        <dbReference type="ARBA" id="ARBA00022997"/>
    </source>
</evidence>
<dbReference type="HAMAP" id="MF_01924">
    <property type="entry name" value="A_A_dipeptidase"/>
    <property type="match status" value="1"/>
</dbReference>
<dbReference type="SUPFAM" id="SSF55166">
    <property type="entry name" value="Hedgehog/DD-peptidase"/>
    <property type="match status" value="1"/>
</dbReference>
<dbReference type="AlphaFoldDB" id="A0A7V4TYQ1"/>
<evidence type="ECO:0000256" key="7">
    <source>
        <dbReference type="ARBA" id="ARBA00023049"/>
    </source>
</evidence>
<feature type="active site" description="Proton donor/acceptor" evidence="9">
    <location>
        <position position="177"/>
    </location>
</feature>
<organism evidence="11">
    <name type="scientific">Caldithrix abyssi</name>
    <dbReference type="NCBI Taxonomy" id="187145"/>
    <lineage>
        <taxon>Bacteria</taxon>
        <taxon>Pseudomonadati</taxon>
        <taxon>Calditrichota</taxon>
        <taxon>Calditrichia</taxon>
        <taxon>Calditrichales</taxon>
        <taxon>Calditrichaceae</taxon>
        <taxon>Caldithrix</taxon>
    </lineage>
</organism>
<keyword evidence="6 9" id="KW-0224">Dipeptidase</keyword>
<comment type="catalytic activity">
    <reaction evidence="1 9 10">
        <text>D-alanyl-D-alanine + H2O = 2 D-alanine</text>
        <dbReference type="Rhea" id="RHEA:20661"/>
        <dbReference type="ChEBI" id="CHEBI:15377"/>
        <dbReference type="ChEBI" id="CHEBI:57416"/>
        <dbReference type="ChEBI" id="CHEBI:57822"/>
        <dbReference type="EC" id="3.4.13.22"/>
    </reaction>
</comment>
<evidence type="ECO:0000256" key="10">
    <source>
        <dbReference type="PIRNR" id="PIRNR026671"/>
    </source>
</evidence>
<keyword evidence="3 9" id="KW-0479">Metal-binding</keyword>
<reference evidence="11" key="1">
    <citation type="journal article" date="2020" name="mSystems">
        <title>Genome- and Community-Level Interaction Insights into Carbon Utilization and Element Cycling Functions of Hydrothermarchaeota in Hydrothermal Sediment.</title>
        <authorList>
            <person name="Zhou Z."/>
            <person name="Liu Y."/>
            <person name="Xu W."/>
            <person name="Pan J."/>
            <person name="Luo Z.H."/>
            <person name="Li M."/>
        </authorList>
    </citation>
    <scope>NUCLEOTIDE SEQUENCE [LARGE SCALE GENOMIC DNA]</scope>
    <source>
        <strain evidence="11">HyVt-577</strain>
    </source>
</reference>
<proteinExistence type="inferred from homology"/>
<gene>
    <name evidence="11" type="ORF">ENK44_04105</name>
</gene>
<keyword evidence="5 9" id="KW-0862">Zinc</keyword>
<evidence type="ECO:0000313" key="11">
    <source>
        <dbReference type="EMBL" id="HGY54861.1"/>
    </source>
</evidence>
<dbReference type="EC" id="3.4.13.22" evidence="9 10"/>
<comment type="cofactor">
    <cofactor evidence="9">
        <name>Zn(2+)</name>
        <dbReference type="ChEBI" id="CHEBI:29105"/>
    </cofactor>
    <text evidence="9">Binds 1 zinc ion per subunit.</text>
</comment>
<keyword evidence="2 9" id="KW-0645">Protease</keyword>
<dbReference type="GO" id="GO:0160237">
    <property type="term" value="F:D-Ala-D-Ala dipeptidase activity"/>
    <property type="evidence" value="ECO:0007669"/>
    <property type="project" value="UniProtKB-EC"/>
</dbReference>